<feature type="transmembrane region" description="Helical" evidence="9">
    <location>
        <begin position="372"/>
        <end position="395"/>
    </location>
</feature>
<dbReference type="AlphaFoldDB" id="A0A9P4I8D0"/>
<evidence type="ECO:0000256" key="5">
    <source>
        <dbReference type="ARBA" id="ARBA00022989"/>
    </source>
</evidence>
<dbReference type="NCBIfam" id="TIGR00879">
    <property type="entry name" value="SP"/>
    <property type="match status" value="1"/>
</dbReference>
<dbReference type="PANTHER" id="PTHR48022:SF28">
    <property type="entry name" value="MAJOR FACILITATOR SUPERFAMILY (MFS) PROFILE DOMAIN-CONTAINING PROTEIN-RELATED"/>
    <property type="match status" value="1"/>
</dbReference>
<feature type="region of interest" description="Disordered" evidence="8">
    <location>
        <begin position="500"/>
        <end position="522"/>
    </location>
</feature>
<dbReference type="InterPro" id="IPR036259">
    <property type="entry name" value="MFS_trans_sf"/>
</dbReference>
<comment type="subcellular location">
    <subcellularLocation>
        <location evidence="1">Membrane</location>
        <topology evidence="1">Multi-pass membrane protein</topology>
    </subcellularLocation>
</comment>
<feature type="transmembrane region" description="Helical" evidence="9">
    <location>
        <begin position="54"/>
        <end position="75"/>
    </location>
</feature>
<comment type="caution">
    <text evidence="11">The sequence shown here is derived from an EMBL/GenBank/DDBJ whole genome shotgun (WGS) entry which is preliminary data.</text>
</comment>
<feature type="transmembrane region" description="Helical" evidence="9">
    <location>
        <begin position="436"/>
        <end position="457"/>
    </location>
</feature>
<evidence type="ECO:0000313" key="11">
    <source>
        <dbReference type="EMBL" id="KAF2094294.1"/>
    </source>
</evidence>
<reference evidence="11" key="1">
    <citation type="journal article" date="2020" name="Stud. Mycol.">
        <title>101 Dothideomycetes genomes: a test case for predicting lifestyles and emergence of pathogens.</title>
        <authorList>
            <person name="Haridas S."/>
            <person name="Albert R."/>
            <person name="Binder M."/>
            <person name="Bloem J."/>
            <person name="Labutti K."/>
            <person name="Salamov A."/>
            <person name="Andreopoulos B."/>
            <person name="Baker S."/>
            <person name="Barry K."/>
            <person name="Bills G."/>
            <person name="Bluhm B."/>
            <person name="Cannon C."/>
            <person name="Castanera R."/>
            <person name="Culley D."/>
            <person name="Daum C."/>
            <person name="Ezra D."/>
            <person name="Gonzalez J."/>
            <person name="Henrissat B."/>
            <person name="Kuo A."/>
            <person name="Liang C."/>
            <person name="Lipzen A."/>
            <person name="Lutzoni F."/>
            <person name="Magnuson J."/>
            <person name="Mondo S."/>
            <person name="Nolan M."/>
            <person name="Ohm R."/>
            <person name="Pangilinan J."/>
            <person name="Park H.-J."/>
            <person name="Ramirez L."/>
            <person name="Alfaro M."/>
            <person name="Sun H."/>
            <person name="Tritt A."/>
            <person name="Yoshinaga Y."/>
            <person name="Zwiers L.-H."/>
            <person name="Turgeon B."/>
            <person name="Goodwin S."/>
            <person name="Spatafora J."/>
            <person name="Crous P."/>
            <person name="Grigoriev I."/>
        </authorList>
    </citation>
    <scope>NUCLEOTIDE SEQUENCE</scope>
    <source>
        <strain evidence="11">CBS 133067</strain>
    </source>
</reference>
<proteinExistence type="inferred from homology"/>
<protein>
    <submittedName>
        <fullName evidence="11">Sugar transporter STL1</fullName>
    </submittedName>
</protein>
<evidence type="ECO:0000256" key="7">
    <source>
        <dbReference type="RuleBase" id="RU003346"/>
    </source>
</evidence>
<keyword evidence="11" id="KW-0762">Sugar transport</keyword>
<dbReference type="PRINTS" id="PR00171">
    <property type="entry name" value="SUGRTRNSPORT"/>
</dbReference>
<feature type="transmembrane region" description="Helical" evidence="9">
    <location>
        <begin position="176"/>
        <end position="197"/>
    </location>
</feature>
<keyword evidence="4 9" id="KW-0812">Transmembrane</keyword>
<feature type="transmembrane region" description="Helical" evidence="9">
    <location>
        <begin position="146"/>
        <end position="164"/>
    </location>
</feature>
<keyword evidence="6 9" id="KW-0472">Membrane</keyword>
<dbReference type="SUPFAM" id="SSF103473">
    <property type="entry name" value="MFS general substrate transporter"/>
    <property type="match status" value="1"/>
</dbReference>
<dbReference type="InterPro" id="IPR020846">
    <property type="entry name" value="MFS_dom"/>
</dbReference>
<dbReference type="GO" id="GO:0016020">
    <property type="term" value="C:membrane"/>
    <property type="evidence" value="ECO:0007669"/>
    <property type="project" value="UniProtKB-SubCell"/>
</dbReference>
<organism evidence="11 12">
    <name type="scientific">Rhizodiscina lignyota</name>
    <dbReference type="NCBI Taxonomy" id="1504668"/>
    <lineage>
        <taxon>Eukaryota</taxon>
        <taxon>Fungi</taxon>
        <taxon>Dikarya</taxon>
        <taxon>Ascomycota</taxon>
        <taxon>Pezizomycotina</taxon>
        <taxon>Dothideomycetes</taxon>
        <taxon>Pleosporomycetidae</taxon>
        <taxon>Aulographales</taxon>
        <taxon>Rhizodiscinaceae</taxon>
        <taxon>Rhizodiscina</taxon>
    </lineage>
</organism>
<feature type="transmembrane region" description="Helical" evidence="9">
    <location>
        <begin position="112"/>
        <end position="134"/>
    </location>
</feature>
<dbReference type="GO" id="GO:0005351">
    <property type="term" value="F:carbohydrate:proton symporter activity"/>
    <property type="evidence" value="ECO:0007669"/>
    <property type="project" value="TreeGrafter"/>
</dbReference>
<dbReference type="Gene3D" id="1.20.1250.20">
    <property type="entry name" value="MFS general substrate transporter like domains"/>
    <property type="match status" value="1"/>
</dbReference>
<feature type="transmembrane region" description="Helical" evidence="9">
    <location>
        <begin position="313"/>
        <end position="331"/>
    </location>
</feature>
<dbReference type="Proteomes" id="UP000799772">
    <property type="component" value="Unassembled WGS sequence"/>
</dbReference>
<feature type="transmembrane region" description="Helical" evidence="9">
    <location>
        <begin position="407"/>
        <end position="424"/>
    </location>
</feature>
<evidence type="ECO:0000256" key="6">
    <source>
        <dbReference type="ARBA" id="ARBA00023136"/>
    </source>
</evidence>
<dbReference type="InterPro" id="IPR005828">
    <property type="entry name" value="MFS_sugar_transport-like"/>
</dbReference>
<feature type="domain" description="Major facilitator superfamily (MFS) profile" evidence="10">
    <location>
        <begin position="12"/>
        <end position="461"/>
    </location>
</feature>
<feature type="transmembrane region" description="Helical" evidence="9">
    <location>
        <begin position="87"/>
        <end position="106"/>
    </location>
</feature>
<evidence type="ECO:0000313" key="12">
    <source>
        <dbReference type="Proteomes" id="UP000799772"/>
    </source>
</evidence>
<dbReference type="EMBL" id="ML978135">
    <property type="protein sequence ID" value="KAF2094294.1"/>
    <property type="molecule type" value="Genomic_DNA"/>
</dbReference>
<sequence>MRLEGRYLRAAVMTCAGFGYALFGYDQGVLSGLLLMEQFVSQYKLVNADGSSKAAVVANIVALYEIGCAVGALSVMPLGERLGRKRAMYLGCSIMIVGALIQTTSYNVPQLIAGRIITGVGNGINTSTIPVWQGELTRPVSRGRDVSVGFVLNIFGLAVAYWIGYGTSFLDSSASFRFPIAFQIFFALGVLFMLPFLPESPRWLMFHGDKDQATKVLANTIGRKGLEIDDPAVVAESRLIQETIDLELEIGKKFAISELFSVGESKNLYRILLCAVVGLGQQLSGINVISYYLTIVFNTSIHLSPDLSRLMAGFNGLEYMVATILACFTIDHFGRRNLLMIGAAGQAASLFILCGLVKILDEGSNSKGAAGVAAAMLFLFNTFFGPTWLPIPWLYPTEITTLRLRSKGAAIATFAIWISCFAVAEFTPPAIQNLGWRLYLMFGIFNVGFIVIVYFCFPETSRKRLEEIDYIFNEDFKTRNKVGKAPIFLSTGDEVEEARKAENNEKGKGEMVLVEESGSKCS</sequence>
<feature type="transmembrane region" description="Helical" evidence="9">
    <location>
        <begin position="7"/>
        <end position="25"/>
    </location>
</feature>
<evidence type="ECO:0000256" key="2">
    <source>
        <dbReference type="ARBA" id="ARBA00010992"/>
    </source>
</evidence>
<dbReference type="PANTHER" id="PTHR48022">
    <property type="entry name" value="PLASTIDIC GLUCOSE TRANSPORTER 4"/>
    <property type="match status" value="1"/>
</dbReference>
<dbReference type="Pfam" id="PF00083">
    <property type="entry name" value="Sugar_tr"/>
    <property type="match status" value="1"/>
</dbReference>
<keyword evidence="3 7" id="KW-0813">Transport</keyword>
<dbReference type="PROSITE" id="PS50850">
    <property type="entry name" value="MFS"/>
    <property type="match status" value="1"/>
</dbReference>
<name>A0A9P4I8D0_9PEZI</name>
<evidence type="ECO:0000256" key="4">
    <source>
        <dbReference type="ARBA" id="ARBA00022692"/>
    </source>
</evidence>
<dbReference type="OrthoDB" id="6133115at2759"/>
<feature type="compositionally biased region" description="Basic and acidic residues" evidence="8">
    <location>
        <begin position="500"/>
        <end position="509"/>
    </location>
</feature>
<evidence type="ECO:0000256" key="9">
    <source>
        <dbReference type="SAM" id="Phobius"/>
    </source>
</evidence>
<evidence type="ECO:0000259" key="10">
    <source>
        <dbReference type="PROSITE" id="PS50850"/>
    </source>
</evidence>
<dbReference type="InterPro" id="IPR050360">
    <property type="entry name" value="MFS_Sugar_Transporters"/>
</dbReference>
<feature type="transmembrane region" description="Helical" evidence="9">
    <location>
        <begin position="271"/>
        <end position="293"/>
    </location>
</feature>
<evidence type="ECO:0000256" key="8">
    <source>
        <dbReference type="SAM" id="MobiDB-lite"/>
    </source>
</evidence>
<keyword evidence="5 9" id="KW-1133">Transmembrane helix</keyword>
<dbReference type="FunFam" id="1.20.1250.20:FF:000090">
    <property type="entry name" value="MFS sugar transporter, putative"/>
    <property type="match status" value="1"/>
</dbReference>
<dbReference type="InterPro" id="IPR003663">
    <property type="entry name" value="Sugar/inositol_transpt"/>
</dbReference>
<keyword evidence="12" id="KW-1185">Reference proteome</keyword>
<accession>A0A9P4I8D0</accession>
<gene>
    <name evidence="11" type="ORF">NA57DRAFT_68824</name>
</gene>
<feature type="transmembrane region" description="Helical" evidence="9">
    <location>
        <begin position="338"/>
        <end position="360"/>
    </location>
</feature>
<evidence type="ECO:0000256" key="1">
    <source>
        <dbReference type="ARBA" id="ARBA00004141"/>
    </source>
</evidence>
<comment type="similarity">
    <text evidence="2 7">Belongs to the major facilitator superfamily. Sugar transporter (TC 2.A.1.1) family.</text>
</comment>
<evidence type="ECO:0000256" key="3">
    <source>
        <dbReference type="ARBA" id="ARBA00022448"/>
    </source>
</evidence>